<evidence type="ECO:0000313" key="3">
    <source>
        <dbReference type="Proteomes" id="UP000077315"/>
    </source>
</evidence>
<dbReference type="Proteomes" id="UP000077315">
    <property type="component" value="Unassembled WGS sequence"/>
</dbReference>
<evidence type="ECO:0000256" key="1">
    <source>
        <dbReference type="SAM" id="SignalP"/>
    </source>
</evidence>
<dbReference type="RefSeq" id="XP_018287967.1">
    <property type="nucleotide sequence ID" value="XM_018442888.1"/>
</dbReference>
<keyword evidence="3" id="KW-1185">Reference proteome</keyword>
<proteinExistence type="predicted"/>
<feature type="chain" id="PRO_5007889773" evidence="1">
    <location>
        <begin position="17"/>
        <end position="217"/>
    </location>
</feature>
<name>A0A167L9V7_PHYB8</name>
<reference evidence="3" key="1">
    <citation type="submission" date="2015-06" db="EMBL/GenBank/DDBJ databases">
        <title>Expansion of signal transduction pathways in fungi by whole-genome duplication.</title>
        <authorList>
            <consortium name="DOE Joint Genome Institute"/>
            <person name="Corrochano L.M."/>
            <person name="Kuo A."/>
            <person name="Marcet-Houben M."/>
            <person name="Polaino S."/>
            <person name="Salamov A."/>
            <person name="Villalobos J.M."/>
            <person name="Alvarez M.I."/>
            <person name="Avalos J."/>
            <person name="Benito E.P."/>
            <person name="Benoit I."/>
            <person name="Burger G."/>
            <person name="Camino L.P."/>
            <person name="Canovas D."/>
            <person name="Cerda-Olmedo E."/>
            <person name="Cheng J.-F."/>
            <person name="Dominguez A."/>
            <person name="Elias M."/>
            <person name="Eslava A.P."/>
            <person name="Glaser F."/>
            <person name="Grimwood J."/>
            <person name="Gutierrez G."/>
            <person name="Heitman J."/>
            <person name="Henrissat B."/>
            <person name="Iturriaga E.A."/>
            <person name="Lang B.F."/>
            <person name="Lavin J.L."/>
            <person name="Lee S."/>
            <person name="Li W."/>
            <person name="Lindquist E."/>
            <person name="Lopez-Garcia S."/>
            <person name="Luque E.M."/>
            <person name="Marcos A.T."/>
            <person name="Martin J."/>
            <person name="McCluskey K."/>
            <person name="Medina H.R."/>
            <person name="Miralles-Duran A."/>
            <person name="Miyazaki A."/>
            <person name="Munoz-Torres E."/>
            <person name="Oguiza J.A."/>
            <person name="Ohm R."/>
            <person name="Olmedo M."/>
            <person name="Orejas M."/>
            <person name="Ortiz-Castellanos L."/>
            <person name="Pisabarro A.G."/>
            <person name="Rodriguez-Romero J."/>
            <person name="Ruiz-Herrera J."/>
            <person name="Ruiz-Vazquez R."/>
            <person name="Sanz C."/>
            <person name="Schackwitz W."/>
            <person name="Schmutz J."/>
            <person name="Shahriari M."/>
            <person name="Shelest E."/>
            <person name="Silva-Franco F."/>
            <person name="Soanes D."/>
            <person name="Syed K."/>
            <person name="Tagua V.G."/>
            <person name="Talbot N.J."/>
            <person name="Thon M."/>
            <person name="De vries R.P."/>
            <person name="Wiebenga A."/>
            <person name="Yadav J.S."/>
            <person name="Braun E.L."/>
            <person name="Baker S."/>
            <person name="Garre V."/>
            <person name="Horwitz B."/>
            <person name="Torres-Martinez S."/>
            <person name="Idnurm A."/>
            <person name="Herrera-Estrella A."/>
            <person name="Gabaldon T."/>
            <person name="Grigoriev I.V."/>
        </authorList>
    </citation>
    <scope>NUCLEOTIDE SEQUENCE [LARGE SCALE GENOMIC DNA]</scope>
    <source>
        <strain evidence="3">NRRL 1555(-)</strain>
    </source>
</reference>
<keyword evidence="1" id="KW-0732">Signal</keyword>
<dbReference type="EMBL" id="KV440990">
    <property type="protein sequence ID" value="OAD69927.1"/>
    <property type="molecule type" value="Genomic_DNA"/>
</dbReference>
<dbReference type="AlphaFoldDB" id="A0A167L9V7"/>
<dbReference type="GeneID" id="29003794"/>
<organism evidence="2 3">
    <name type="scientific">Phycomyces blakesleeanus (strain ATCC 8743b / DSM 1359 / FGSC 10004 / NBRC 33097 / NRRL 1555)</name>
    <dbReference type="NCBI Taxonomy" id="763407"/>
    <lineage>
        <taxon>Eukaryota</taxon>
        <taxon>Fungi</taxon>
        <taxon>Fungi incertae sedis</taxon>
        <taxon>Mucoromycota</taxon>
        <taxon>Mucoromycotina</taxon>
        <taxon>Mucoromycetes</taxon>
        <taxon>Mucorales</taxon>
        <taxon>Phycomycetaceae</taxon>
        <taxon>Phycomyces</taxon>
    </lineage>
</organism>
<accession>A0A167L9V7</accession>
<dbReference type="VEuPathDB" id="FungiDB:PHYBLDRAFT_73609"/>
<dbReference type="InParanoid" id="A0A167L9V7"/>
<gene>
    <name evidence="2" type="ORF">PHYBLDRAFT_73609</name>
</gene>
<evidence type="ECO:0000313" key="2">
    <source>
        <dbReference type="EMBL" id="OAD69927.1"/>
    </source>
</evidence>
<sequence>MACLKQFNLWFYSVLSFECFIWFKQGGSTTLKLFQYFLVTYEKDTDPHVTVDTDILGEADGTFVNHAHSLMLTLNVYWFKLFEGRTYTGGALYLLISNFPKEDQMRPENIIRVDVMPDCYGGIVVKTTKFPNGTTVYTAIMYVASEIPAARNTAGFPEHGIKINYFGCDNENWESRTEEMISIYDNMWFCTESDVERENLEKQNGMQFSESHRLHDC</sequence>
<feature type="signal peptide" evidence="1">
    <location>
        <begin position="1"/>
        <end position="16"/>
    </location>
</feature>
<protein>
    <submittedName>
        <fullName evidence="2">Uncharacterized protein</fullName>
    </submittedName>
</protein>